<keyword evidence="2" id="KW-1185">Reference proteome</keyword>
<evidence type="ECO:0000313" key="2">
    <source>
        <dbReference type="Proteomes" id="UP001215231"/>
    </source>
</evidence>
<gene>
    <name evidence="1" type="ORF">H3N35_13125</name>
</gene>
<dbReference type="RefSeq" id="WP_274054821.1">
    <property type="nucleotide sequence ID" value="NZ_CP059693.1"/>
</dbReference>
<evidence type="ECO:0000313" key="1">
    <source>
        <dbReference type="EMBL" id="WDE14271.1"/>
    </source>
</evidence>
<dbReference type="Proteomes" id="UP001215231">
    <property type="component" value="Chromosome"/>
</dbReference>
<name>A0ABY7VL90_9GAMM</name>
<sequence length="165" mass="18389">MNNEDIRSSVGAEQGDPSTLSNMEAIQDWQLAWSRLVSYAWENWNDAQVMNSILADPHHYLMQFGYQGKFDTTKIKVVLEGNGSSVSLDLNEWDNEQRAGYQAPDVQPAGEESVKPLTNGWNNAHENNQLAGALVVVLPKPPEKDQSLALADYMAISNYQPFTCT</sequence>
<protein>
    <submittedName>
        <fullName evidence="1">Uncharacterized protein</fullName>
    </submittedName>
</protein>
<proteinExistence type="predicted"/>
<accession>A0ABY7VL90</accession>
<organism evidence="1 2">
    <name type="scientific">Thalassomonas haliotis</name>
    <dbReference type="NCBI Taxonomy" id="485448"/>
    <lineage>
        <taxon>Bacteria</taxon>
        <taxon>Pseudomonadati</taxon>
        <taxon>Pseudomonadota</taxon>
        <taxon>Gammaproteobacteria</taxon>
        <taxon>Alteromonadales</taxon>
        <taxon>Colwelliaceae</taxon>
        <taxon>Thalassomonas</taxon>
    </lineage>
</organism>
<dbReference type="EMBL" id="CP059693">
    <property type="protein sequence ID" value="WDE14271.1"/>
    <property type="molecule type" value="Genomic_DNA"/>
</dbReference>
<reference evidence="1 2" key="1">
    <citation type="journal article" date="2022" name="Mar. Drugs">
        <title>Bioassay-Guided Fractionation Leads to the Detection of Cholic Acid Generated by the Rare Thalassomonas sp.</title>
        <authorList>
            <person name="Pheiffer F."/>
            <person name="Schneider Y.K."/>
            <person name="Hansen E.H."/>
            <person name="Andersen J.H."/>
            <person name="Isaksson J."/>
            <person name="Busche T."/>
            <person name="R C."/>
            <person name="Kalinowski J."/>
            <person name="Zyl L.V."/>
            <person name="Trindade M."/>
        </authorList>
    </citation>
    <scope>NUCLEOTIDE SEQUENCE [LARGE SCALE GENOMIC DNA]</scope>
    <source>
        <strain evidence="1 2">A5K-61T</strain>
    </source>
</reference>